<feature type="chain" id="PRO_5012448130" description="Lipoprotein" evidence="1">
    <location>
        <begin position="21"/>
        <end position="217"/>
    </location>
</feature>
<feature type="signal peptide" evidence="1">
    <location>
        <begin position="1"/>
        <end position="20"/>
    </location>
</feature>
<proteinExistence type="predicted"/>
<organism evidence="2 3">
    <name type="scientific">Chromohalobacter canadensis</name>
    <dbReference type="NCBI Taxonomy" id="141389"/>
    <lineage>
        <taxon>Bacteria</taxon>
        <taxon>Pseudomonadati</taxon>
        <taxon>Pseudomonadota</taxon>
        <taxon>Gammaproteobacteria</taxon>
        <taxon>Oceanospirillales</taxon>
        <taxon>Halomonadaceae</taxon>
        <taxon>Chromohalobacter</taxon>
    </lineage>
</organism>
<dbReference type="OrthoDB" id="1419830at2"/>
<evidence type="ECO:0000256" key="1">
    <source>
        <dbReference type="SAM" id="SignalP"/>
    </source>
</evidence>
<dbReference type="EMBL" id="OBQJ01000003">
    <property type="protein sequence ID" value="SOC53908.1"/>
    <property type="molecule type" value="Genomic_DNA"/>
</dbReference>
<sequence>MKNLLAVVSMMMLVGCTSVAYNGGGNVVDRVSYPKVGEFVTAQVGDHLVEKGSLVKEGVLKVNQRVDGFLYDIPAQAYRQVGADSENDFYESVGVTRNPLADPVQALAVAKEDDAQVCVISTFGASNCYNANYDKTSRLSVSGDGFKQTLIYNGRVGDRINIGYREFSNNSARPAFNNEVEYDLSISHRIGYKGASIEVLEAGNNSITYRLISNFPD</sequence>
<name>A0A285VK41_9GAMM</name>
<dbReference type="AlphaFoldDB" id="A0A285VK41"/>
<evidence type="ECO:0000313" key="2">
    <source>
        <dbReference type="EMBL" id="SOC53908.1"/>
    </source>
</evidence>
<dbReference type="PROSITE" id="PS51257">
    <property type="entry name" value="PROKAR_LIPOPROTEIN"/>
    <property type="match status" value="1"/>
</dbReference>
<evidence type="ECO:0000313" key="3">
    <source>
        <dbReference type="Proteomes" id="UP000219023"/>
    </source>
</evidence>
<evidence type="ECO:0008006" key="4">
    <source>
        <dbReference type="Google" id="ProtNLM"/>
    </source>
</evidence>
<dbReference type="Proteomes" id="UP000219023">
    <property type="component" value="Unassembled WGS sequence"/>
</dbReference>
<accession>A0A285VK41</accession>
<reference evidence="2 3" key="1">
    <citation type="submission" date="2017-08" db="EMBL/GenBank/DDBJ databases">
        <authorList>
            <person name="de Groot N.N."/>
        </authorList>
    </citation>
    <scope>NUCLEOTIDE SEQUENCE [LARGE SCALE GENOMIC DNA]</scope>
    <source>
        <strain evidence="2 3">USBA 855</strain>
    </source>
</reference>
<keyword evidence="1" id="KW-0732">Signal</keyword>
<dbReference type="RefSeq" id="WP_097022264.1">
    <property type="nucleotide sequence ID" value="NZ_OBQJ01000003.1"/>
</dbReference>
<gene>
    <name evidence="2" type="ORF">SAMN05421509_1038</name>
</gene>
<protein>
    <recommendedName>
        <fullName evidence="4">Lipoprotein</fullName>
    </recommendedName>
</protein>